<protein>
    <submittedName>
        <fullName evidence="8">Hemolysin family protein</fullName>
    </submittedName>
</protein>
<keyword evidence="4 5" id="KW-0812">Transmembrane</keyword>
<evidence type="ECO:0000256" key="4">
    <source>
        <dbReference type="PROSITE-ProRule" id="PRU01193"/>
    </source>
</evidence>
<gene>
    <name evidence="8" type="ORF">GCM10025790_11230</name>
</gene>
<feature type="domain" description="CNNM transmembrane" evidence="7">
    <location>
        <begin position="1"/>
        <end position="203"/>
    </location>
</feature>
<dbReference type="SUPFAM" id="SSF54631">
    <property type="entry name" value="CBS-domain pair"/>
    <property type="match status" value="1"/>
</dbReference>
<feature type="transmembrane region" description="Helical" evidence="5">
    <location>
        <begin position="97"/>
        <end position="119"/>
    </location>
</feature>
<keyword evidence="4 5" id="KW-1133">Transmembrane helix</keyword>
<name>A0ABP9FU46_9MICC</name>
<dbReference type="PROSITE" id="PS51371">
    <property type="entry name" value="CBS"/>
    <property type="match status" value="1"/>
</dbReference>
<accession>A0ABP9FU46</accession>
<evidence type="ECO:0000259" key="7">
    <source>
        <dbReference type="PROSITE" id="PS51846"/>
    </source>
</evidence>
<dbReference type="InterPro" id="IPR046342">
    <property type="entry name" value="CBS_dom_sf"/>
</dbReference>
<feature type="transmembrane region" description="Helical" evidence="5">
    <location>
        <begin position="56"/>
        <end position="77"/>
    </location>
</feature>
<dbReference type="Gene3D" id="3.90.1280.20">
    <property type="match status" value="1"/>
</dbReference>
<dbReference type="PROSITE" id="PS51846">
    <property type="entry name" value="CNNM"/>
    <property type="match status" value="1"/>
</dbReference>
<feature type="domain" description="CBS" evidence="6">
    <location>
        <begin position="283"/>
        <end position="338"/>
    </location>
</feature>
<sequence length="341" mass="36774">MNDWLIPALATVAIIVLSAFFVIIEFSLLAARRHRLEESAETSQTSRAALRSLNELTLMLAGAQLGITACTFALGAVSKPAVHYALTPVFMSWAMPGWAADALAFALALLVMTFLHLVVGEMAPKSWAIAHPEFSARVVALPSRAFIRIFRPLLRWINGIANRLVAATGVEPVDRAAAGGYDSETIRHLVEHSTRAGVLDEASGTQISSIIELESLTVQDVIAEQQGAVAPTVPVTATAHEVQQAAHRSGELRVLLTPLQDAPLIVHVRDTLSVSADHSARELARPALVVSAEASVYEAFQQMRAAGEQLAVVRSGNAFAGVLTWNDILNRVWPNMEEQWA</sequence>
<organism evidence="8 9">
    <name type="scientific">Nesterenkonia rhizosphaerae</name>
    <dbReference type="NCBI Taxonomy" id="1348272"/>
    <lineage>
        <taxon>Bacteria</taxon>
        <taxon>Bacillati</taxon>
        <taxon>Actinomycetota</taxon>
        <taxon>Actinomycetes</taxon>
        <taxon>Micrococcales</taxon>
        <taxon>Micrococcaceae</taxon>
        <taxon>Nesterenkonia</taxon>
    </lineage>
</organism>
<evidence type="ECO:0000313" key="8">
    <source>
        <dbReference type="EMBL" id="GAA4917502.1"/>
    </source>
</evidence>
<dbReference type="Pfam" id="PF01595">
    <property type="entry name" value="CNNM"/>
    <property type="match status" value="1"/>
</dbReference>
<evidence type="ECO:0000256" key="2">
    <source>
        <dbReference type="ARBA" id="ARBA00022475"/>
    </source>
</evidence>
<comment type="subcellular location">
    <subcellularLocation>
        <location evidence="1">Cell membrane</location>
        <topology evidence="1">Multi-pass membrane protein</topology>
    </subcellularLocation>
</comment>
<dbReference type="InterPro" id="IPR000644">
    <property type="entry name" value="CBS_dom"/>
</dbReference>
<dbReference type="InterPro" id="IPR051676">
    <property type="entry name" value="UPF0053_domain"/>
</dbReference>
<evidence type="ECO:0000259" key="6">
    <source>
        <dbReference type="PROSITE" id="PS51371"/>
    </source>
</evidence>
<feature type="transmembrane region" description="Helical" evidence="5">
    <location>
        <begin position="6"/>
        <end position="29"/>
    </location>
</feature>
<evidence type="ECO:0000256" key="1">
    <source>
        <dbReference type="ARBA" id="ARBA00004651"/>
    </source>
</evidence>
<dbReference type="RefSeq" id="WP_345477089.1">
    <property type="nucleotide sequence ID" value="NZ_BAABLW010000006.1"/>
</dbReference>
<dbReference type="PANTHER" id="PTHR43099:SF5">
    <property type="entry name" value="HLYC_CORC FAMILY TRANSPORTER"/>
    <property type="match status" value="1"/>
</dbReference>
<dbReference type="InterPro" id="IPR002550">
    <property type="entry name" value="CNNM"/>
</dbReference>
<evidence type="ECO:0000256" key="3">
    <source>
        <dbReference type="PROSITE-ProRule" id="PRU00703"/>
    </source>
</evidence>
<dbReference type="PANTHER" id="PTHR43099">
    <property type="entry name" value="UPF0053 PROTEIN YRKA"/>
    <property type="match status" value="1"/>
</dbReference>
<comment type="caution">
    <text evidence="8">The sequence shown here is derived from an EMBL/GenBank/DDBJ whole genome shotgun (WGS) entry which is preliminary data.</text>
</comment>
<keyword evidence="9" id="KW-1185">Reference proteome</keyword>
<keyword evidence="4 5" id="KW-0472">Membrane</keyword>
<evidence type="ECO:0000313" key="9">
    <source>
        <dbReference type="Proteomes" id="UP001500368"/>
    </source>
</evidence>
<evidence type="ECO:0000256" key="5">
    <source>
        <dbReference type="SAM" id="Phobius"/>
    </source>
</evidence>
<keyword evidence="3" id="KW-0129">CBS domain</keyword>
<keyword evidence="2" id="KW-1003">Cell membrane</keyword>
<proteinExistence type="predicted"/>
<reference evidence="9" key="1">
    <citation type="journal article" date="2019" name="Int. J. Syst. Evol. Microbiol.">
        <title>The Global Catalogue of Microorganisms (GCM) 10K type strain sequencing project: providing services to taxonomists for standard genome sequencing and annotation.</title>
        <authorList>
            <consortium name="The Broad Institute Genomics Platform"/>
            <consortium name="The Broad Institute Genome Sequencing Center for Infectious Disease"/>
            <person name="Wu L."/>
            <person name="Ma J."/>
        </authorList>
    </citation>
    <scope>NUCLEOTIDE SEQUENCE [LARGE SCALE GENOMIC DNA]</scope>
    <source>
        <strain evidence="9">JCM 19129</strain>
    </source>
</reference>
<dbReference type="Pfam" id="PF00571">
    <property type="entry name" value="CBS"/>
    <property type="match status" value="1"/>
</dbReference>
<dbReference type="Proteomes" id="UP001500368">
    <property type="component" value="Unassembled WGS sequence"/>
</dbReference>
<dbReference type="Gene3D" id="3.10.580.10">
    <property type="entry name" value="CBS-domain"/>
    <property type="match status" value="1"/>
</dbReference>
<dbReference type="EMBL" id="BAABLW010000006">
    <property type="protein sequence ID" value="GAA4917502.1"/>
    <property type="molecule type" value="Genomic_DNA"/>
</dbReference>